<keyword evidence="2" id="KW-1185">Reference proteome</keyword>
<dbReference type="EMBL" id="GBYB01002026">
    <property type="protein sequence ID" value="JAG71793.1"/>
    <property type="molecule type" value="Transcribed_RNA"/>
</dbReference>
<gene>
    <name evidence="1" type="primary">ptcd2</name>
    <name evidence="3" type="synonym">LOC105265450</name>
    <name evidence="1" type="ORF">g.41991</name>
</gene>
<sequence>MAEVMRCLWKSVLITRNGINRLHFLKGCRSLYTESALDLTDYKNSRKKMEESSGDLQVFRQAVRIALKRESNSVTLADLRKILHIVEKNEEDLTLLKTMMEKWHAQGGHNEEDYSLGPIIMRAFHYLNEPLIALDTLTNPQCKNLYDQPKSSAILVDLLYEHQMYKEVRDVYDFLRHKPVSKLVTSVVVLACYKENSPDSLQFALKMWKDVQGNRAPLRRTIVTLAALALNQNEPQMALQFIDHCRNVATISARTAKVMALCDLNRIDHVLLDFRYALKHNSHYLGDVVWKFHDAAKRMNIDSKTDIFRLFNSLRTRRSIQTQTLEEYISTPIDVPKKELPSDHQETSQLDRRKFDYGQNDWHDLSNRKCNQ</sequence>
<accession>A0A0C9R5B2</accession>
<dbReference type="GeneID" id="105265450"/>
<protein>
    <submittedName>
        <fullName evidence="3">Pentatricopeptide repeat-containing protein 2, mitochondrial isoform X1</fullName>
    </submittedName>
    <submittedName>
        <fullName evidence="1">Ptcd2 protein</fullName>
    </submittedName>
</protein>
<proteinExistence type="predicted"/>
<dbReference type="PANTHER" id="PTHR14700">
    <property type="entry name" value="PENTATRICOPEPTIDE REPEAT-CONTAINING PROTEIN 2, MITOCHONDRIAL"/>
    <property type="match status" value="1"/>
</dbReference>
<dbReference type="GO" id="GO:0007005">
    <property type="term" value="P:mitochondrion organization"/>
    <property type="evidence" value="ECO:0007669"/>
    <property type="project" value="TreeGrafter"/>
</dbReference>
<evidence type="ECO:0000313" key="3">
    <source>
        <dbReference type="RefSeq" id="XP_011301225.1"/>
    </source>
</evidence>
<dbReference type="AlphaFoldDB" id="A0A0C9R5B2"/>
<dbReference type="OrthoDB" id="6073372at2759"/>
<dbReference type="PANTHER" id="PTHR14700:SF0">
    <property type="entry name" value="PENTATRICOPEPTIDE REPEAT-CONTAINING PROTEIN 2, MITOCHONDRIAL"/>
    <property type="match status" value="1"/>
</dbReference>
<dbReference type="RefSeq" id="XP_011301225.1">
    <property type="nucleotide sequence ID" value="XM_011302923.1"/>
</dbReference>
<organism evidence="1">
    <name type="scientific">Fopius arisanus</name>
    <dbReference type="NCBI Taxonomy" id="64838"/>
    <lineage>
        <taxon>Eukaryota</taxon>
        <taxon>Metazoa</taxon>
        <taxon>Ecdysozoa</taxon>
        <taxon>Arthropoda</taxon>
        <taxon>Hexapoda</taxon>
        <taxon>Insecta</taxon>
        <taxon>Pterygota</taxon>
        <taxon>Neoptera</taxon>
        <taxon>Endopterygota</taxon>
        <taxon>Hymenoptera</taxon>
        <taxon>Apocrita</taxon>
        <taxon>Ichneumonoidea</taxon>
        <taxon>Braconidae</taxon>
        <taxon>Opiinae</taxon>
        <taxon>Fopius</taxon>
    </lineage>
</organism>
<dbReference type="GO" id="GO:0050684">
    <property type="term" value="P:regulation of mRNA processing"/>
    <property type="evidence" value="ECO:0007669"/>
    <property type="project" value="InterPro"/>
</dbReference>
<name>A0A0C9R5B2_9HYME</name>
<reference evidence="3" key="2">
    <citation type="submission" date="2025-04" db="UniProtKB">
        <authorList>
            <consortium name="RefSeq"/>
        </authorList>
    </citation>
    <scope>IDENTIFICATION</scope>
    <source>
        <strain evidence="3">USDA-PBARC FA_bdor</strain>
        <tissue evidence="3">Whole organism</tissue>
    </source>
</reference>
<dbReference type="GO" id="GO:0003723">
    <property type="term" value="F:RNA binding"/>
    <property type="evidence" value="ECO:0007669"/>
    <property type="project" value="TreeGrafter"/>
</dbReference>
<accession>A0A9R1T1V0</accession>
<dbReference type="GO" id="GO:0005739">
    <property type="term" value="C:mitochondrion"/>
    <property type="evidence" value="ECO:0007669"/>
    <property type="project" value="InterPro"/>
</dbReference>
<dbReference type="InterPro" id="IPR034629">
    <property type="entry name" value="PTCD2"/>
</dbReference>
<evidence type="ECO:0000313" key="2">
    <source>
        <dbReference type="Proteomes" id="UP000694866"/>
    </source>
</evidence>
<evidence type="ECO:0000313" key="1">
    <source>
        <dbReference type="EMBL" id="JAG71793.1"/>
    </source>
</evidence>
<dbReference type="KEGG" id="fas:105265450"/>
<reference evidence="1" key="1">
    <citation type="submission" date="2015-01" db="EMBL/GenBank/DDBJ databases">
        <title>Transcriptome Assembly of Fopius arisanus.</title>
        <authorList>
            <person name="Geib S."/>
        </authorList>
    </citation>
    <scope>NUCLEOTIDE SEQUENCE</scope>
</reference>
<dbReference type="Proteomes" id="UP000694866">
    <property type="component" value="Unplaced"/>
</dbReference>